<dbReference type="InterPro" id="IPR032799">
    <property type="entry name" value="TAXi_C"/>
</dbReference>
<dbReference type="AlphaFoldDB" id="A0A9W7DRJ9"/>
<dbReference type="Proteomes" id="UP001165082">
    <property type="component" value="Unassembled WGS sequence"/>
</dbReference>
<dbReference type="InterPro" id="IPR021109">
    <property type="entry name" value="Peptidase_aspartic_dom_sf"/>
</dbReference>
<dbReference type="GO" id="GO:0004190">
    <property type="term" value="F:aspartic-type endopeptidase activity"/>
    <property type="evidence" value="ECO:0007669"/>
    <property type="project" value="InterPro"/>
</dbReference>
<keyword evidence="8" id="KW-1185">Reference proteome</keyword>
<protein>
    <recommendedName>
        <fullName evidence="6">Peptidase A1 domain-containing protein</fullName>
    </recommendedName>
</protein>
<reference evidence="7" key="1">
    <citation type="submission" date="2022-07" db="EMBL/GenBank/DDBJ databases">
        <title>Genome analysis of Parmales, a sister group of diatoms, reveals the evolutionary specialization of diatoms from phago-mixotrophs to photoautotrophs.</title>
        <authorList>
            <person name="Ban H."/>
            <person name="Sato S."/>
            <person name="Yoshikawa S."/>
            <person name="Kazumasa Y."/>
            <person name="Nakamura Y."/>
            <person name="Ichinomiya M."/>
            <person name="Saitoh K."/>
            <person name="Sato N."/>
            <person name="Blanc-Mathieu R."/>
            <person name="Endo H."/>
            <person name="Kuwata A."/>
            <person name="Ogata H."/>
        </authorList>
    </citation>
    <scope>NUCLEOTIDE SEQUENCE</scope>
</reference>
<evidence type="ECO:0000256" key="3">
    <source>
        <dbReference type="ARBA" id="ARBA00022729"/>
    </source>
</evidence>
<dbReference type="InterPro" id="IPR001461">
    <property type="entry name" value="Aspartic_peptidase_A1"/>
</dbReference>
<dbReference type="PROSITE" id="PS51767">
    <property type="entry name" value="PEPTIDASE_A1"/>
    <property type="match status" value="1"/>
</dbReference>
<dbReference type="PANTHER" id="PTHR13683:SF375">
    <property type="entry name" value="PEPTIDASE A1 DOMAIN-CONTAINING PROTEIN"/>
    <property type="match status" value="1"/>
</dbReference>
<evidence type="ECO:0000256" key="4">
    <source>
        <dbReference type="ARBA" id="ARBA00022801"/>
    </source>
</evidence>
<evidence type="ECO:0000256" key="2">
    <source>
        <dbReference type="ARBA" id="ARBA00022670"/>
    </source>
</evidence>
<dbReference type="Pfam" id="PF14541">
    <property type="entry name" value="TAXi_C"/>
    <property type="match status" value="1"/>
</dbReference>
<evidence type="ECO:0000259" key="6">
    <source>
        <dbReference type="PROSITE" id="PS51767"/>
    </source>
</evidence>
<dbReference type="OrthoDB" id="2747330at2759"/>
<dbReference type="PANTHER" id="PTHR13683">
    <property type="entry name" value="ASPARTYL PROTEASES"/>
    <property type="match status" value="1"/>
</dbReference>
<feature type="domain" description="Peptidase A1" evidence="6">
    <location>
        <begin position="1"/>
        <end position="294"/>
    </location>
</feature>
<dbReference type="EMBL" id="BRXZ01000742">
    <property type="protein sequence ID" value="GMH52578.1"/>
    <property type="molecule type" value="Genomic_DNA"/>
</dbReference>
<dbReference type="GO" id="GO:0012505">
    <property type="term" value="C:endomembrane system"/>
    <property type="evidence" value="ECO:0007669"/>
    <property type="project" value="UniProtKB-SubCell"/>
</dbReference>
<dbReference type="Gene3D" id="2.40.70.10">
    <property type="entry name" value="Acid Proteases"/>
    <property type="match status" value="2"/>
</dbReference>
<gene>
    <name evidence="7" type="ORF">TrRE_jg4904</name>
</gene>
<keyword evidence="2" id="KW-0645">Protease</keyword>
<dbReference type="SUPFAM" id="SSF50630">
    <property type="entry name" value="Acid proteases"/>
    <property type="match status" value="1"/>
</dbReference>
<dbReference type="InterPro" id="IPR001969">
    <property type="entry name" value="Aspartic_peptidase_AS"/>
</dbReference>
<keyword evidence="4" id="KW-0378">Hydrolase</keyword>
<dbReference type="PROSITE" id="PS00141">
    <property type="entry name" value="ASP_PROTEASE"/>
    <property type="match status" value="1"/>
</dbReference>
<name>A0A9W7DRJ9_9STRA</name>
<comment type="similarity">
    <text evidence="1">Belongs to the peptidase A1 family.</text>
</comment>
<dbReference type="GO" id="GO:0006508">
    <property type="term" value="P:proteolysis"/>
    <property type="evidence" value="ECO:0007669"/>
    <property type="project" value="UniProtKB-KW"/>
</dbReference>
<evidence type="ECO:0000313" key="7">
    <source>
        <dbReference type="EMBL" id="GMH52578.1"/>
    </source>
</evidence>
<organism evidence="7 8">
    <name type="scientific">Triparma retinervis</name>
    <dbReference type="NCBI Taxonomy" id="2557542"/>
    <lineage>
        <taxon>Eukaryota</taxon>
        <taxon>Sar</taxon>
        <taxon>Stramenopiles</taxon>
        <taxon>Ochrophyta</taxon>
        <taxon>Bolidophyceae</taxon>
        <taxon>Parmales</taxon>
        <taxon>Triparmaceae</taxon>
        <taxon>Triparma</taxon>
    </lineage>
</organism>
<comment type="subcellular location">
    <subcellularLocation>
        <location evidence="5">Endomembrane system</location>
        <topology evidence="5">Single-pass type I membrane protein</topology>
    </subcellularLocation>
</comment>
<proteinExistence type="inferred from homology"/>
<dbReference type="InterPro" id="IPR033121">
    <property type="entry name" value="PEPTIDASE_A1"/>
</dbReference>
<evidence type="ECO:0000256" key="1">
    <source>
        <dbReference type="ARBA" id="ARBA00007447"/>
    </source>
</evidence>
<sequence length="303" mass="32287">MGSPFDVSASSTSTYRSCLDCADPTRADCRDGLCVLSQRYAEGSSWVASQVSDVADLGGKEARVTFGCHVEETGMFLKQRTDGIMGLAMHKDGIVAALTAGEPGSGGGRAAFALCFTPTGGLMKIFPPPLFPEANKFGDKADLRDMEGGYYSIAVTAVRLGGSALTGAARTLAAFNRNNGVVLDSGTTDTYLPKAVKGDFEGAWRRETGWEHGNEPRAIGSEEFEMLPDLVFTFEGGGEMAISPSSYMDSTDNPFGVYTSRVYLEEPSGAILGSNAFMYREILFHGEEGRVGWRDVDDCYGGG</sequence>
<keyword evidence="3" id="KW-0732">Signal</keyword>
<evidence type="ECO:0000256" key="5">
    <source>
        <dbReference type="ARBA" id="ARBA00046288"/>
    </source>
</evidence>
<evidence type="ECO:0000313" key="8">
    <source>
        <dbReference type="Proteomes" id="UP001165082"/>
    </source>
</evidence>
<comment type="caution">
    <text evidence="7">The sequence shown here is derived from an EMBL/GenBank/DDBJ whole genome shotgun (WGS) entry which is preliminary data.</text>
</comment>
<accession>A0A9W7DRJ9</accession>